<evidence type="ECO:0000313" key="1">
    <source>
        <dbReference type="EMBL" id="KAJ7420805.1"/>
    </source>
</evidence>
<reference evidence="1" key="1">
    <citation type="submission" date="2019-10" db="EMBL/GenBank/DDBJ databases">
        <authorList>
            <person name="Soares A.E.R."/>
            <person name="Aleixo A."/>
            <person name="Schneider P."/>
            <person name="Miyaki C.Y."/>
            <person name="Schneider M.P."/>
            <person name="Mello C."/>
            <person name="Vasconcelos A.T.R."/>
        </authorList>
    </citation>
    <scope>NUCLEOTIDE SEQUENCE</scope>
    <source>
        <tissue evidence="1">Muscle</tissue>
    </source>
</reference>
<name>A0ABQ9DK95_9PASS</name>
<keyword evidence="2" id="KW-1185">Reference proteome</keyword>
<protein>
    <submittedName>
        <fullName evidence="1">Uncharacterized protein</fullName>
    </submittedName>
</protein>
<dbReference type="PANTHER" id="PTHR33332">
    <property type="entry name" value="REVERSE TRANSCRIPTASE DOMAIN-CONTAINING PROTEIN"/>
    <property type="match status" value="1"/>
</dbReference>
<dbReference type="EMBL" id="WHWB01033280">
    <property type="protein sequence ID" value="KAJ7420805.1"/>
    <property type="molecule type" value="Genomic_DNA"/>
</dbReference>
<gene>
    <name evidence="1" type="ORF">WISP_46428</name>
</gene>
<sequence>MFNKTKCCVLSFGRNKPTQHCRLGTEWLESSQAERDLGVLINRKLNVSQQCAQVATKANGILACIRNSVTSRARAVILPLYLALVEPHLNYCVKFWAPQFMKDVEVLEQIQRRATSLVKGLDETQVL</sequence>
<comment type="caution">
    <text evidence="1">The sequence shown here is derived from an EMBL/GenBank/DDBJ whole genome shotgun (WGS) entry which is preliminary data.</text>
</comment>
<dbReference type="Proteomes" id="UP001145742">
    <property type="component" value="Unassembled WGS sequence"/>
</dbReference>
<evidence type="ECO:0000313" key="2">
    <source>
        <dbReference type="Proteomes" id="UP001145742"/>
    </source>
</evidence>
<organism evidence="1 2">
    <name type="scientific">Willisornis vidua</name>
    <name type="common">Xingu scale-backed antbird</name>
    <dbReference type="NCBI Taxonomy" id="1566151"/>
    <lineage>
        <taxon>Eukaryota</taxon>
        <taxon>Metazoa</taxon>
        <taxon>Chordata</taxon>
        <taxon>Craniata</taxon>
        <taxon>Vertebrata</taxon>
        <taxon>Euteleostomi</taxon>
        <taxon>Archelosauria</taxon>
        <taxon>Archosauria</taxon>
        <taxon>Dinosauria</taxon>
        <taxon>Saurischia</taxon>
        <taxon>Theropoda</taxon>
        <taxon>Coelurosauria</taxon>
        <taxon>Aves</taxon>
        <taxon>Neognathae</taxon>
        <taxon>Neoaves</taxon>
        <taxon>Telluraves</taxon>
        <taxon>Australaves</taxon>
        <taxon>Passeriformes</taxon>
        <taxon>Thamnophilidae</taxon>
        <taxon>Willisornis</taxon>
    </lineage>
</organism>
<proteinExistence type="predicted"/>
<accession>A0ABQ9DK95</accession>